<dbReference type="PRINTS" id="PR00420">
    <property type="entry name" value="RNGMNOXGNASE"/>
</dbReference>
<gene>
    <name evidence="2" type="ORF">OG563_34805</name>
</gene>
<dbReference type="RefSeq" id="WP_329407199.1">
    <property type="nucleotide sequence ID" value="NZ_CP109441.1"/>
</dbReference>
<dbReference type="GO" id="GO:0004497">
    <property type="term" value="F:monooxygenase activity"/>
    <property type="evidence" value="ECO:0007669"/>
    <property type="project" value="UniProtKB-KW"/>
</dbReference>
<protein>
    <submittedName>
        <fullName evidence="2">FAD-dependent monooxygenase</fullName>
    </submittedName>
</protein>
<dbReference type="Pfam" id="PF01494">
    <property type="entry name" value="FAD_binding_3"/>
    <property type="match status" value="1"/>
</dbReference>
<evidence type="ECO:0000313" key="2">
    <source>
        <dbReference type="EMBL" id="WUV44305.1"/>
    </source>
</evidence>
<reference evidence="2" key="1">
    <citation type="submission" date="2022-10" db="EMBL/GenBank/DDBJ databases">
        <title>The complete genomes of actinobacterial strains from the NBC collection.</title>
        <authorList>
            <person name="Joergensen T.S."/>
            <person name="Alvarez Arevalo M."/>
            <person name="Sterndorff E.B."/>
            <person name="Faurdal D."/>
            <person name="Vuksanovic O."/>
            <person name="Mourched A.-S."/>
            <person name="Charusanti P."/>
            <person name="Shaw S."/>
            <person name="Blin K."/>
            <person name="Weber T."/>
        </authorList>
    </citation>
    <scope>NUCLEOTIDE SEQUENCE</scope>
    <source>
        <strain evidence="2">NBC_01482</strain>
    </source>
</reference>
<evidence type="ECO:0000313" key="3">
    <source>
        <dbReference type="Proteomes" id="UP001432062"/>
    </source>
</evidence>
<name>A0ABZ1YPW6_9NOCA</name>
<keyword evidence="3" id="KW-1185">Reference proteome</keyword>
<accession>A0ABZ1YPW6</accession>
<proteinExistence type="predicted"/>
<sequence>MIHRSILISGASIAGLTFAHWLGRYGFQVTVVERAPAPRPGGQAVDLRGVAKEVAERMGVLPAIERARVHERGLAYVDADGKWKASMPAELFDGAGAVAEIEILRGGLTDILYASSRNGVEYLFGDSITELRETPDSVVVDFQRHASRAFDLVVGADGLHSNVRKLAFGPESEFVHHLGAYLAYFTVQVEGLQLEDWFVMHNAPGGLLAAIRPEGPNSAKAMFGFTATDLVYDRNDRVGQQRILRERFAEMGWHTSQLLSSMGQAPDFFFDSISQTRIDRWSRGRVALIGDAGYCGSPLSGNGTAMAMVGAYVLAGELARSRDDYSTAFTRYQEVLRPYVTECQKLPPGGVNGFLPASRAAIAMRNLSVRAMTSAPLRALMAKSLQKADAISLTDYREFESVAAGHH</sequence>
<dbReference type="InterPro" id="IPR051704">
    <property type="entry name" value="FAD_aromatic-hydroxylase"/>
</dbReference>
<feature type="domain" description="FAD-binding" evidence="1">
    <location>
        <begin position="6"/>
        <end position="320"/>
    </location>
</feature>
<dbReference type="Proteomes" id="UP001432062">
    <property type="component" value="Chromosome"/>
</dbReference>
<dbReference type="EMBL" id="CP109441">
    <property type="protein sequence ID" value="WUV44305.1"/>
    <property type="molecule type" value="Genomic_DNA"/>
</dbReference>
<dbReference type="Gene3D" id="3.50.50.60">
    <property type="entry name" value="FAD/NAD(P)-binding domain"/>
    <property type="match status" value="1"/>
</dbReference>
<keyword evidence="2" id="KW-0560">Oxidoreductase</keyword>
<dbReference type="SUPFAM" id="SSF51905">
    <property type="entry name" value="FAD/NAD(P)-binding domain"/>
    <property type="match status" value="1"/>
</dbReference>
<dbReference type="Gene3D" id="3.30.9.10">
    <property type="entry name" value="D-Amino Acid Oxidase, subunit A, domain 2"/>
    <property type="match status" value="1"/>
</dbReference>
<dbReference type="InterPro" id="IPR036188">
    <property type="entry name" value="FAD/NAD-bd_sf"/>
</dbReference>
<organism evidence="2 3">
    <name type="scientific">Nocardia vinacea</name>
    <dbReference type="NCBI Taxonomy" id="96468"/>
    <lineage>
        <taxon>Bacteria</taxon>
        <taxon>Bacillati</taxon>
        <taxon>Actinomycetota</taxon>
        <taxon>Actinomycetes</taxon>
        <taxon>Mycobacteriales</taxon>
        <taxon>Nocardiaceae</taxon>
        <taxon>Nocardia</taxon>
    </lineage>
</organism>
<dbReference type="PANTHER" id="PTHR46865:SF2">
    <property type="entry name" value="MONOOXYGENASE"/>
    <property type="match status" value="1"/>
</dbReference>
<keyword evidence="2" id="KW-0503">Monooxygenase</keyword>
<dbReference type="PANTHER" id="PTHR46865">
    <property type="entry name" value="OXIDOREDUCTASE-RELATED"/>
    <property type="match status" value="1"/>
</dbReference>
<dbReference type="InterPro" id="IPR002938">
    <property type="entry name" value="FAD-bd"/>
</dbReference>
<evidence type="ECO:0000259" key="1">
    <source>
        <dbReference type="Pfam" id="PF01494"/>
    </source>
</evidence>